<accession>A0A4Y2A4G1</accession>
<name>A0A4Y2A4G1_ARAVE</name>
<sequence length="96" mass="11131">MYSLEPSAYLNSVSRCFRSSAGLIDFLKQSRQHKRRELNGFNPPHSDGVRLIYMKVHHMDICNKFQMIGNHLKFSAINGEERKQPSTTLDTEIQYA</sequence>
<gene>
    <name evidence="1" type="ORF">AVEN_235382_1</name>
</gene>
<dbReference type="AlphaFoldDB" id="A0A4Y2A4G1"/>
<comment type="caution">
    <text evidence="1">The sequence shown here is derived from an EMBL/GenBank/DDBJ whole genome shotgun (WGS) entry which is preliminary data.</text>
</comment>
<organism evidence="1 2">
    <name type="scientific">Araneus ventricosus</name>
    <name type="common">Orbweaver spider</name>
    <name type="synonym">Epeira ventricosa</name>
    <dbReference type="NCBI Taxonomy" id="182803"/>
    <lineage>
        <taxon>Eukaryota</taxon>
        <taxon>Metazoa</taxon>
        <taxon>Ecdysozoa</taxon>
        <taxon>Arthropoda</taxon>
        <taxon>Chelicerata</taxon>
        <taxon>Arachnida</taxon>
        <taxon>Araneae</taxon>
        <taxon>Araneomorphae</taxon>
        <taxon>Entelegynae</taxon>
        <taxon>Araneoidea</taxon>
        <taxon>Araneidae</taxon>
        <taxon>Araneus</taxon>
    </lineage>
</organism>
<keyword evidence="2" id="KW-1185">Reference proteome</keyword>
<proteinExistence type="predicted"/>
<evidence type="ECO:0000313" key="1">
    <source>
        <dbReference type="EMBL" id="GBL74427.1"/>
    </source>
</evidence>
<evidence type="ECO:0000313" key="2">
    <source>
        <dbReference type="Proteomes" id="UP000499080"/>
    </source>
</evidence>
<dbReference type="EMBL" id="BGPR01000005">
    <property type="protein sequence ID" value="GBL74427.1"/>
    <property type="molecule type" value="Genomic_DNA"/>
</dbReference>
<dbReference type="Proteomes" id="UP000499080">
    <property type="component" value="Unassembled WGS sequence"/>
</dbReference>
<reference evidence="1 2" key="1">
    <citation type="journal article" date="2019" name="Sci. Rep.">
        <title>Orb-weaving spider Araneus ventricosus genome elucidates the spidroin gene catalogue.</title>
        <authorList>
            <person name="Kono N."/>
            <person name="Nakamura H."/>
            <person name="Ohtoshi R."/>
            <person name="Moran D.A.P."/>
            <person name="Shinohara A."/>
            <person name="Yoshida Y."/>
            <person name="Fujiwara M."/>
            <person name="Mori M."/>
            <person name="Tomita M."/>
            <person name="Arakawa K."/>
        </authorList>
    </citation>
    <scope>NUCLEOTIDE SEQUENCE [LARGE SCALE GENOMIC DNA]</scope>
</reference>
<protein>
    <submittedName>
        <fullName evidence="1">Uncharacterized protein</fullName>
    </submittedName>
</protein>